<evidence type="ECO:0000256" key="2">
    <source>
        <dbReference type="ARBA" id="ARBA00023125"/>
    </source>
</evidence>
<keyword evidence="1" id="KW-0805">Transcription regulation</keyword>
<dbReference type="EMBL" id="JACCEW010000003">
    <property type="protein sequence ID" value="NYT37383.1"/>
    <property type="molecule type" value="Genomic_DNA"/>
</dbReference>
<accession>A0A853FBB2</accession>
<dbReference type="GO" id="GO:0003677">
    <property type="term" value="F:DNA binding"/>
    <property type="evidence" value="ECO:0007669"/>
    <property type="project" value="UniProtKB-KW"/>
</dbReference>
<dbReference type="SMART" id="SM00895">
    <property type="entry name" value="FCD"/>
    <property type="match status" value="1"/>
</dbReference>
<evidence type="ECO:0000256" key="1">
    <source>
        <dbReference type="ARBA" id="ARBA00023015"/>
    </source>
</evidence>
<dbReference type="InterPro" id="IPR036388">
    <property type="entry name" value="WH-like_DNA-bd_sf"/>
</dbReference>
<name>A0A853FBB2_9BURK</name>
<protein>
    <submittedName>
        <fullName evidence="5">GntR family transcriptional regulator</fullName>
    </submittedName>
</protein>
<dbReference type="SUPFAM" id="SSF46785">
    <property type="entry name" value="Winged helix' DNA-binding domain"/>
    <property type="match status" value="1"/>
</dbReference>
<dbReference type="PANTHER" id="PTHR43537">
    <property type="entry name" value="TRANSCRIPTIONAL REGULATOR, GNTR FAMILY"/>
    <property type="match status" value="1"/>
</dbReference>
<comment type="caution">
    <text evidence="5">The sequence shown here is derived from an EMBL/GenBank/DDBJ whole genome shotgun (WGS) entry which is preliminary data.</text>
</comment>
<sequence>MSTIVYPPDTTIVQSSAIGPQIHQILRQQIIRGQFLPGTRLSESECAATFSVSRQPVREAFIKLSEEGLVEVRPQRGTLVRRISEEAVLEARFVREAIEADVVKRIIALGDTHIVRELRAQLSRQKEVSADHPAEFLGLDELFHRTLAEAAGVAHAWKVTEGIKAQMDRVRYLSFNQMQLPRLITQHTAIVNAIEHQDASGADKAIRMHLRQILHDLPEIRTAHPDLFDDSRSSLIPI</sequence>
<dbReference type="InterPro" id="IPR000524">
    <property type="entry name" value="Tscrpt_reg_HTH_GntR"/>
</dbReference>
<proteinExistence type="predicted"/>
<dbReference type="PRINTS" id="PR00035">
    <property type="entry name" value="HTHGNTR"/>
</dbReference>
<dbReference type="PANTHER" id="PTHR43537:SF6">
    <property type="entry name" value="HTH-TYPE TRANSCRIPTIONAL REPRESSOR RSPR"/>
    <property type="match status" value="1"/>
</dbReference>
<keyword evidence="6" id="KW-1185">Reference proteome</keyword>
<dbReference type="SMART" id="SM00345">
    <property type="entry name" value="HTH_GNTR"/>
    <property type="match status" value="1"/>
</dbReference>
<evidence type="ECO:0000313" key="6">
    <source>
        <dbReference type="Proteomes" id="UP000580517"/>
    </source>
</evidence>
<dbReference type="AlphaFoldDB" id="A0A853FBB2"/>
<reference evidence="5 6" key="1">
    <citation type="submission" date="2020-07" db="EMBL/GenBank/DDBJ databases">
        <title>Taxonomic revisions and descriptions of new bacterial species based on genomic comparisons in the high-G+C-content subgroup of the family Alcaligenaceae.</title>
        <authorList>
            <person name="Szabo A."/>
            <person name="Felfoldi T."/>
        </authorList>
    </citation>
    <scope>NUCLEOTIDE SEQUENCE [LARGE SCALE GENOMIC DNA]</scope>
    <source>
        <strain evidence="5 6">DSM 25264</strain>
    </source>
</reference>
<dbReference type="Proteomes" id="UP000580517">
    <property type="component" value="Unassembled WGS sequence"/>
</dbReference>
<evidence type="ECO:0000259" key="4">
    <source>
        <dbReference type="PROSITE" id="PS50949"/>
    </source>
</evidence>
<dbReference type="Pfam" id="PF00392">
    <property type="entry name" value="GntR"/>
    <property type="match status" value="1"/>
</dbReference>
<dbReference type="CDD" id="cd07377">
    <property type="entry name" value="WHTH_GntR"/>
    <property type="match status" value="1"/>
</dbReference>
<gene>
    <name evidence="5" type="ORF">H0A68_10905</name>
</gene>
<dbReference type="InterPro" id="IPR036390">
    <property type="entry name" value="WH_DNA-bd_sf"/>
</dbReference>
<dbReference type="OrthoDB" id="9788098at2"/>
<dbReference type="Gene3D" id="1.20.120.530">
    <property type="entry name" value="GntR ligand-binding domain-like"/>
    <property type="match status" value="1"/>
</dbReference>
<dbReference type="InterPro" id="IPR008920">
    <property type="entry name" value="TF_FadR/GntR_C"/>
</dbReference>
<evidence type="ECO:0000313" key="5">
    <source>
        <dbReference type="EMBL" id="NYT37383.1"/>
    </source>
</evidence>
<dbReference type="PROSITE" id="PS50949">
    <property type="entry name" value="HTH_GNTR"/>
    <property type="match status" value="1"/>
</dbReference>
<feature type="domain" description="HTH gntR-type" evidence="4">
    <location>
        <begin position="16"/>
        <end position="83"/>
    </location>
</feature>
<dbReference type="RefSeq" id="WP_129969473.1">
    <property type="nucleotide sequence ID" value="NZ_JACCEW010000003.1"/>
</dbReference>
<dbReference type="Gene3D" id="1.10.10.10">
    <property type="entry name" value="Winged helix-like DNA-binding domain superfamily/Winged helix DNA-binding domain"/>
    <property type="match status" value="1"/>
</dbReference>
<dbReference type="SUPFAM" id="SSF48008">
    <property type="entry name" value="GntR ligand-binding domain-like"/>
    <property type="match status" value="1"/>
</dbReference>
<keyword evidence="2" id="KW-0238">DNA-binding</keyword>
<organism evidence="5 6">
    <name type="scientific">Allopusillimonas soli</name>
    <dbReference type="NCBI Taxonomy" id="659016"/>
    <lineage>
        <taxon>Bacteria</taxon>
        <taxon>Pseudomonadati</taxon>
        <taxon>Pseudomonadota</taxon>
        <taxon>Betaproteobacteria</taxon>
        <taxon>Burkholderiales</taxon>
        <taxon>Alcaligenaceae</taxon>
        <taxon>Allopusillimonas</taxon>
    </lineage>
</organism>
<dbReference type="Pfam" id="PF07729">
    <property type="entry name" value="FCD"/>
    <property type="match status" value="1"/>
</dbReference>
<dbReference type="InterPro" id="IPR011711">
    <property type="entry name" value="GntR_C"/>
</dbReference>
<keyword evidence="3" id="KW-0804">Transcription</keyword>
<dbReference type="GO" id="GO:0003700">
    <property type="term" value="F:DNA-binding transcription factor activity"/>
    <property type="evidence" value="ECO:0007669"/>
    <property type="project" value="InterPro"/>
</dbReference>
<evidence type="ECO:0000256" key="3">
    <source>
        <dbReference type="ARBA" id="ARBA00023163"/>
    </source>
</evidence>